<dbReference type="PANTHER" id="PTHR35038">
    <property type="entry name" value="DISSIMILATORY SULFITE REDUCTASE SIRA"/>
    <property type="match status" value="1"/>
</dbReference>
<dbReference type="SUPFAM" id="SSF48695">
    <property type="entry name" value="Multiheme cytochromes"/>
    <property type="match status" value="1"/>
</dbReference>
<keyword evidence="1 2" id="KW-0732">Signal</keyword>
<dbReference type="GO" id="GO:0016491">
    <property type="term" value="F:oxidoreductase activity"/>
    <property type="evidence" value="ECO:0007669"/>
    <property type="project" value="TreeGrafter"/>
</dbReference>
<sequence length="498" mass="52772">MTRFFLRSAKAACALLLCLLWGPALAATDAAEAIQPCLDCHDYGENAPAHQVLLGSHGIDGDPADIGARRGCLDCHGESAAHIDDPRRHGPDLSFGPRWTASGSAQDRPCLDCHLQDSASDWQNALHMVNNMTCITCHDIHTEQDRVLVASTQGQVCTTCHKAQKSGIHDLGAGGPENPPCSLCHNPHDHQEAGPRMAENASAGCTFCHDAGQMSSLAALNPRAGNFHQAVESGKRACLDCHQGISHAPEDSAPLLHPAPVRGRQVTLFYPGNATREWLTSGHPGSQPLRQGTECALCHRGDEAAMGASLAPDLERPWRQVGMAFSRTGDGLQIDLTWRGDSADQQLAMMWGDDDNTAFRRGGCFAACHDNKQGKASTILSHSSSTGTDAAMGGTRPGATLWTIDLASAEVAVSRLGPAAGDASGRTVTASVNKAGGEWSVRLLVSPSDPNAPMPLAGDQRYTFGVAMHGRDNPGREHWVSLPMTLSLSGQSTDFIVE</sequence>
<dbReference type="Gene3D" id="3.90.10.10">
    <property type="entry name" value="Cytochrome C3"/>
    <property type="match status" value="2"/>
</dbReference>
<evidence type="ECO:0000256" key="1">
    <source>
        <dbReference type="ARBA" id="ARBA00022729"/>
    </source>
</evidence>
<organism evidence="4 5">
    <name type="scientific">Pseudohalioglobus sediminis</name>
    <dbReference type="NCBI Taxonomy" id="2606449"/>
    <lineage>
        <taxon>Bacteria</taxon>
        <taxon>Pseudomonadati</taxon>
        <taxon>Pseudomonadota</taxon>
        <taxon>Gammaproteobacteria</taxon>
        <taxon>Cellvibrionales</taxon>
        <taxon>Halieaceae</taxon>
        <taxon>Pseudohalioglobus</taxon>
    </lineage>
</organism>
<dbReference type="NCBIfam" id="TIGR01905">
    <property type="entry name" value="paired_CXXCH_1"/>
    <property type="match status" value="1"/>
</dbReference>
<gene>
    <name evidence="4" type="ORF">F0M18_18375</name>
</gene>
<proteinExistence type="predicted"/>
<dbReference type="Pfam" id="PF22678">
    <property type="entry name" value="Cytochrom_c_NrfB-like"/>
    <property type="match status" value="1"/>
</dbReference>
<dbReference type="EMBL" id="VTUX01000010">
    <property type="protein sequence ID" value="KAA1188459.1"/>
    <property type="molecule type" value="Genomic_DNA"/>
</dbReference>
<dbReference type="Proteomes" id="UP000323708">
    <property type="component" value="Unassembled WGS sequence"/>
</dbReference>
<feature type="signal peptide" evidence="2">
    <location>
        <begin position="1"/>
        <end position="26"/>
    </location>
</feature>
<evidence type="ECO:0000259" key="3">
    <source>
        <dbReference type="Pfam" id="PF22678"/>
    </source>
</evidence>
<reference evidence="4 5" key="1">
    <citation type="submission" date="2019-09" db="EMBL/GenBank/DDBJ databases">
        <authorList>
            <person name="Chen X.-Y."/>
        </authorList>
    </citation>
    <scope>NUCLEOTIDE SEQUENCE [LARGE SCALE GENOMIC DNA]</scope>
    <source>
        <strain evidence="4 5">NY5</strain>
    </source>
</reference>
<dbReference type="InterPro" id="IPR036280">
    <property type="entry name" value="Multihaem_cyt_sf"/>
</dbReference>
<comment type="caution">
    <text evidence="4">The sequence shown here is derived from an EMBL/GenBank/DDBJ whole genome shotgun (WGS) entry which is preliminary data.</text>
</comment>
<evidence type="ECO:0000313" key="4">
    <source>
        <dbReference type="EMBL" id="KAA1188459.1"/>
    </source>
</evidence>
<evidence type="ECO:0000256" key="2">
    <source>
        <dbReference type="SAM" id="SignalP"/>
    </source>
</evidence>
<evidence type="ECO:0000313" key="5">
    <source>
        <dbReference type="Proteomes" id="UP000323708"/>
    </source>
</evidence>
<feature type="domain" description="Cytochrome c-type protein NrfB-like" evidence="3">
    <location>
        <begin position="72"/>
        <end position="160"/>
    </location>
</feature>
<dbReference type="AlphaFoldDB" id="A0A5B0WRA7"/>
<dbReference type="RefSeq" id="WP_149612924.1">
    <property type="nucleotide sequence ID" value="NZ_VTUX01000010.1"/>
</dbReference>
<dbReference type="InterPro" id="IPR053875">
    <property type="entry name" value="Cytochrom_c_NrfB-like_dom"/>
</dbReference>
<keyword evidence="5" id="KW-1185">Reference proteome</keyword>
<dbReference type="InterPro" id="IPR051829">
    <property type="entry name" value="Multiheme_Cytochr_ET"/>
</dbReference>
<feature type="chain" id="PRO_5023067439" description="Cytochrome c-type protein NrfB-like domain-containing protein" evidence="2">
    <location>
        <begin position="27"/>
        <end position="498"/>
    </location>
</feature>
<dbReference type="PANTHER" id="PTHR35038:SF5">
    <property type="entry name" value="CYTOCHROME C-TYPE PROTEIN NRFB"/>
    <property type="match status" value="1"/>
</dbReference>
<accession>A0A5B0WRA7</accession>
<dbReference type="InterPro" id="IPR010177">
    <property type="entry name" value="Paired_CXXCH_1"/>
</dbReference>
<name>A0A5B0WRA7_9GAMM</name>
<protein>
    <recommendedName>
        <fullName evidence="3">Cytochrome c-type protein NrfB-like domain-containing protein</fullName>
    </recommendedName>
</protein>